<evidence type="ECO:0000256" key="1">
    <source>
        <dbReference type="SAM" id="SignalP"/>
    </source>
</evidence>
<name>A0A146G0Y0_ASPKA</name>
<dbReference type="CDD" id="cd02231">
    <property type="entry name" value="cupin_BLL6423-like"/>
    <property type="match status" value="1"/>
</dbReference>
<proteinExistence type="predicted"/>
<dbReference type="InterPro" id="IPR047142">
    <property type="entry name" value="OryJ/VirC-like"/>
</dbReference>
<dbReference type="VEuPathDB" id="FungiDB:ASPFODRAFT_211323"/>
<keyword evidence="1" id="KW-0732">Signal</keyword>
<sequence>MTFIYLIPFASLAVSCIAAISTPAPLPNPHRVITDTNLDTGISFFNTTLSESLAVKQDVGGSLFRLGYITGRTPNTLNGTDITDYIDYLKTASVPPITLPDGRGMMWYIDTPPGEGSPAHRTVSLDVVIQVAGEIEVTLESGKKCIQVAGGIPKITHPESGEKRIQKPGDMLIQRATTHTWKNPSNDTWARMVGVMYSSNPVILNNGTVLGASGL</sequence>
<dbReference type="InterPro" id="IPR014710">
    <property type="entry name" value="RmlC-like_jellyroll"/>
</dbReference>
<protein>
    <submittedName>
        <fullName evidence="2">Cupin domain protein</fullName>
    </submittedName>
</protein>
<dbReference type="PANTHER" id="PTHR36156">
    <property type="entry name" value="SLR2101 PROTEIN"/>
    <property type="match status" value="1"/>
</dbReference>
<feature type="signal peptide" evidence="1">
    <location>
        <begin position="1"/>
        <end position="19"/>
    </location>
</feature>
<dbReference type="EMBL" id="BCWF01000034">
    <property type="protein sequence ID" value="GAT30531.1"/>
    <property type="molecule type" value="Genomic_DNA"/>
</dbReference>
<reference evidence="3" key="2">
    <citation type="submission" date="2016-02" db="EMBL/GenBank/DDBJ databases">
        <title>Genome sequencing of Aspergillus luchuensis NBRC 4314.</title>
        <authorList>
            <person name="Yamada O."/>
        </authorList>
    </citation>
    <scope>NUCLEOTIDE SEQUENCE [LARGE SCALE GENOMIC DNA]</scope>
    <source>
        <strain evidence="3">RIB 2604</strain>
    </source>
</reference>
<feature type="chain" id="PRO_5007524462" evidence="1">
    <location>
        <begin position="20"/>
        <end position="215"/>
    </location>
</feature>
<reference evidence="2 3" key="1">
    <citation type="journal article" date="2016" name="DNA Res.">
        <title>Genome sequence of Aspergillus luchuensis NBRC 4314.</title>
        <authorList>
            <person name="Yamada O."/>
            <person name="Machida M."/>
            <person name="Hosoyama A."/>
            <person name="Goto M."/>
            <person name="Takahashi T."/>
            <person name="Futagami T."/>
            <person name="Yamagata Y."/>
            <person name="Takeuchi M."/>
            <person name="Kobayashi T."/>
            <person name="Koike H."/>
            <person name="Abe K."/>
            <person name="Asai K."/>
            <person name="Arita M."/>
            <person name="Fujita N."/>
            <person name="Fukuda K."/>
            <person name="Higa K."/>
            <person name="Horikawa H."/>
            <person name="Ishikawa T."/>
            <person name="Jinno K."/>
            <person name="Kato Y."/>
            <person name="Kirimura K."/>
            <person name="Mizutani O."/>
            <person name="Nakasone K."/>
            <person name="Sano M."/>
            <person name="Shiraishi Y."/>
            <person name="Tsukahara M."/>
            <person name="Gomi K."/>
        </authorList>
    </citation>
    <scope>NUCLEOTIDE SEQUENCE [LARGE SCALE GENOMIC DNA]</scope>
    <source>
        <strain evidence="2 3">RIB 2604</strain>
    </source>
</reference>
<organism evidence="2 3">
    <name type="scientific">Aspergillus kawachii</name>
    <name type="common">White koji mold</name>
    <name type="synonym">Aspergillus awamori var. kawachi</name>
    <dbReference type="NCBI Taxonomy" id="1069201"/>
    <lineage>
        <taxon>Eukaryota</taxon>
        <taxon>Fungi</taxon>
        <taxon>Dikarya</taxon>
        <taxon>Ascomycota</taxon>
        <taxon>Pezizomycotina</taxon>
        <taxon>Eurotiomycetes</taxon>
        <taxon>Eurotiomycetidae</taxon>
        <taxon>Eurotiales</taxon>
        <taxon>Aspergillaceae</taxon>
        <taxon>Aspergillus</taxon>
        <taxon>Aspergillus subgen. Circumdati</taxon>
    </lineage>
</organism>
<gene>
    <name evidence="2" type="ORF">RIB2604_03500880</name>
</gene>
<dbReference type="AlphaFoldDB" id="A0A146G0Y0"/>
<dbReference type="Gene3D" id="2.60.120.10">
    <property type="entry name" value="Jelly Rolls"/>
    <property type="match status" value="1"/>
</dbReference>
<accession>A0A146G0Y0</accession>
<evidence type="ECO:0000313" key="3">
    <source>
        <dbReference type="Proteomes" id="UP000075230"/>
    </source>
</evidence>
<comment type="caution">
    <text evidence="2">The sequence shown here is derived from an EMBL/GenBank/DDBJ whole genome shotgun (WGS) entry which is preliminary data.</text>
</comment>
<dbReference type="InterPro" id="IPR011051">
    <property type="entry name" value="RmlC_Cupin_sf"/>
</dbReference>
<dbReference type="PANTHER" id="PTHR36156:SF3">
    <property type="entry name" value="CUPIN 2 CONSERVED BARREL DOMAIN-CONTAINING PROTEIN"/>
    <property type="match status" value="1"/>
</dbReference>
<dbReference type="Proteomes" id="UP000075230">
    <property type="component" value="Unassembled WGS sequence"/>
</dbReference>
<dbReference type="SUPFAM" id="SSF51182">
    <property type="entry name" value="RmlC-like cupins"/>
    <property type="match status" value="1"/>
</dbReference>
<evidence type="ECO:0000313" key="2">
    <source>
        <dbReference type="EMBL" id="GAT30531.1"/>
    </source>
</evidence>